<dbReference type="PANTHER" id="PTHR34883:SF8">
    <property type="entry name" value="EXTRACELLULAR SERINE-RICH PROTEIN (AFU_ORTHOLOGUE AFUA_6G00670)"/>
    <property type="match status" value="1"/>
</dbReference>
<proteinExistence type="predicted"/>
<keyword evidence="2" id="KW-0812">Transmembrane</keyword>
<dbReference type="CDD" id="cd00920">
    <property type="entry name" value="Cupredoxin"/>
    <property type="match status" value="1"/>
</dbReference>
<evidence type="ECO:0000256" key="2">
    <source>
        <dbReference type="SAM" id="Phobius"/>
    </source>
</evidence>
<feature type="transmembrane region" description="Helical" evidence="2">
    <location>
        <begin position="214"/>
        <end position="236"/>
    </location>
</feature>
<feature type="region of interest" description="Disordered" evidence="1">
    <location>
        <begin position="323"/>
        <end position="359"/>
    </location>
</feature>
<name>A0A3N4LHF0_9PEZI</name>
<dbReference type="STRING" id="1051890.A0A3N4LHF0"/>
<evidence type="ECO:0000313" key="5">
    <source>
        <dbReference type="Proteomes" id="UP000267821"/>
    </source>
</evidence>
<keyword evidence="2" id="KW-0472">Membrane</keyword>
<keyword evidence="3" id="KW-0732">Signal</keyword>
<dbReference type="PANTHER" id="PTHR34883">
    <property type="entry name" value="SERINE-RICH PROTEIN, PUTATIVE-RELATED-RELATED"/>
    <property type="match status" value="1"/>
</dbReference>
<evidence type="ECO:0000256" key="1">
    <source>
        <dbReference type="SAM" id="MobiDB-lite"/>
    </source>
</evidence>
<dbReference type="OrthoDB" id="2331100at2759"/>
<organism evidence="4 5">
    <name type="scientific">Terfezia boudieri ATCC MYA-4762</name>
    <dbReference type="NCBI Taxonomy" id="1051890"/>
    <lineage>
        <taxon>Eukaryota</taxon>
        <taxon>Fungi</taxon>
        <taxon>Dikarya</taxon>
        <taxon>Ascomycota</taxon>
        <taxon>Pezizomycotina</taxon>
        <taxon>Pezizomycetes</taxon>
        <taxon>Pezizales</taxon>
        <taxon>Pezizaceae</taxon>
        <taxon>Terfezia</taxon>
    </lineage>
</organism>
<dbReference type="AlphaFoldDB" id="A0A3N4LHF0"/>
<feature type="region of interest" description="Disordered" evidence="1">
    <location>
        <begin position="183"/>
        <end position="209"/>
    </location>
</feature>
<evidence type="ECO:0000313" key="4">
    <source>
        <dbReference type="EMBL" id="RPB22156.1"/>
    </source>
</evidence>
<evidence type="ECO:0008006" key="6">
    <source>
        <dbReference type="Google" id="ProtNLM"/>
    </source>
</evidence>
<dbReference type="InterPro" id="IPR008972">
    <property type="entry name" value="Cupredoxin"/>
</dbReference>
<dbReference type="InParanoid" id="A0A3N4LHF0"/>
<sequence length="359" mass="38475">MAQLRIISRQPSLILILYILTILLLAPISLSRPTPGIYPTVDRREPTDIQPSPGGTTHIITVGRAAHAFSPSSLKAAVGDVIKFEFYPTNHSVVRAEYDAPCIPREKMFPKETGFFSGFFPMDSVPVNPQTWSWKVDTTEPVFFYCSAIDSCTEWGMVGVINPTADKPLSTFIANSKAAQYQLSPGEPFPSETINKQTSSSKKKNSQNTLSTGATVGISLGAVTAVVAFGLVFYWLGKWRNEKCGPSTPKKVVQPQSQGLLGYSQLGAHESMHYGGSGGVCAGSGVQQVTASYYDYSRGDARIGNYYAPPNMLHVGSAYLSPAQGNKPESGGSSPAELGVQSLTPVELAAGERAGRRGL</sequence>
<dbReference type="InterPro" id="IPR052953">
    <property type="entry name" value="Ser-rich/MCO-related"/>
</dbReference>
<dbReference type="Gene3D" id="2.60.40.420">
    <property type="entry name" value="Cupredoxins - blue copper proteins"/>
    <property type="match status" value="1"/>
</dbReference>
<dbReference type="EMBL" id="ML121554">
    <property type="protein sequence ID" value="RPB22156.1"/>
    <property type="molecule type" value="Genomic_DNA"/>
</dbReference>
<dbReference type="SUPFAM" id="SSF49503">
    <property type="entry name" value="Cupredoxins"/>
    <property type="match status" value="1"/>
</dbReference>
<protein>
    <recommendedName>
        <fullName evidence="6">Cupredoxin</fullName>
    </recommendedName>
</protein>
<evidence type="ECO:0000256" key="3">
    <source>
        <dbReference type="SAM" id="SignalP"/>
    </source>
</evidence>
<dbReference type="Proteomes" id="UP000267821">
    <property type="component" value="Unassembled WGS sequence"/>
</dbReference>
<feature type="chain" id="PRO_5018161794" description="Cupredoxin" evidence="3">
    <location>
        <begin position="32"/>
        <end position="359"/>
    </location>
</feature>
<feature type="signal peptide" evidence="3">
    <location>
        <begin position="1"/>
        <end position="31"/>
    </location>
</feature>
<keyword evidence="2" id="KW-1133">Transmembrane helix</keyword>
<accession>A0A3N4LHF0</accession>
<keyword evidence="5" id="KW-1185">Reference proteome</keyword>
<gene>
    <name evidence="4" type="ORF">L211DRAFT_351395</name>
</gene>
<reference evidence="4 5" key="1">
    <citation type="journal article" date="2018" name="Nat. Ecol. Evol.">
        <title>Pezizomycetes genomes reveal the molecular basis of ectomycorrhizal truffle lifestyle.</title>
        <authorList>
            <person name="Murat C."/>
            <person name="Payen T."/>
            <person name="Noel B."/>
            <person name="Kuo A."/>
            <person name="Morin E."/>
            <person name="Chen J."/>
            <person name="Kohler A."/>
            <person name="Krizsan K."/>
            <person name="Balestrini R."/>
            <person name="Da Silva C."/>
            <person name="Montanini B."/>
            <person name="Hainaut M."/>
            <person name="Levati E."/>
            <person name="Barry K.W."/>
            <person name="Belfiori B."/>
            <person name="Cichocki N."/>
            <person name="Clum A."/>
            <person name="Dockter R.B."/>
            <person name="Fauchery L."/>
            <person name="Guy J."/>
            <person name="Iotti M."/>
            <person name="Le Tacon F."/>
            <person name="Lindquist E.A."/>
            <person name="Lipzen A."/>
            <person name="Malagnac F."/>
            <person name="Mello A."/>
            <person name="Molinier V."/>
            <person name="Miyauchi S."/>
            <person name="Poulain J."/>
            <person name="Riccioni C."/>
            <person name="Rubini A."/>
            <person name="Sitrit Y."/>
            <person name="Splivallo R."/>
            <person name="Traeger S."/>
            <person name="Wang M."/>
            <person name="Zifcakova L."/>
            <person name="Wipf D."/>
            <person name="Zambonelli A."/>
            <person name="Paolocci F."/>
            <person name="Nowrousian M."/>
            <person name="Ottonello S."/>
            <person name="Baldrian P."/>
            <person name="Spatafora J.W."/>
            <person name="Henrissat B."/>
            <person name="Nagy L.G."/>
            <person name="Aury J.M."/>
            <person name="Wincker P."/>
            <person name="Grigoriev I.V."/>
            <person name="Bonfante P."/>
            <person name="Martin F.M."/>
        </authorList>
    </citation>
    <scope>NUCLEOTIDE SEQUENCE [LARGE SCALE GENOMIC DNA]</scope>
    <source>
        <strain evidence="4 5">ATCC MYA-4762</strain>
    </source>
</reference>